<sequence length="481" mass="56227">MDTLYCNQVTLHLGCSRKLNTISVNTRQNTKSKYGDRKRFERASQKQSSNTYTTSYERVKLCRERKKYIKSSERVNVGEFTQNKRPVCGWISLWLFHFLIVIVLRRLACTEKNASCDRQCSSSVRNNRWHHNVRNNRWHHNVRNNRWHHNVRNNRWHHNVRNNRWHHNVRNNRWHHNVRINRWHHNVRINRWHHNVRINRWHHNVRINRWHHNVRNNRWHHNVRISVANPTTGDPRDNPLTSGIVRHDPHLRKEGSEICEYQNAAWVCRVLTLSSWDSLAWCRTRKNLIPWNSLSQDAGIMAGPVRARGAMEFLCSSFPPPPPIREQDAVVLATVEQESYSCDKRSTARRKQQQRHDNRYDGNTALLARRSDEALGVRVSVARIAPSLLDLGLTRLIGGVAFASAPSYFKVTAVNKYQNSTRDGKLHKNIAVKLLSIGKKLLVHGFSVSQTSAAYCSYNSYLPSTPGRQALIGLTHEFDSA</sequence>
<accession>A0ABQ9GJ77</accession>
<evidence type="ECO:0000313" key="2">
    <source>
        <dbReference type="EMBL" id="KAJ8872067.1"/>
    </source>
</evidence>
<evidence type="ECO:0000313" key="3">
    <source>
        <dbReference type="Proteomes" id="UP001159363"/>
    </source>
</evidence>
<feature type="compositionally biased region" description="Basic and acidic residues" evidence="1">
    <location>
        <begin position="33"/>
        <end position="44"/>
    </location>
</feature>
<comment type="caution">
    <text evidence="2">The sequence shown here is derived from an EMBL/GenBank/DDBJ whole genome shotgun (WGS) entry which is preliminary data.</text>
</comment>
<protein>
    <submittedName>
        <fullName evidence="2">Uncharacterized protein</fullName>
    </submittedName>
</protein>
<proteinExistence type="predicted"/>
<feature type="region of interest" description="Disordered" evidence="1">
    <location>
        <begin position="30"/>
        <end position="52"/>
    </location>
</feature>
<organism evidence="2 3">
    <name type="scientific">Dryococelus australis</name>
    <dbReference type="NCBI Taxonomy" id="614101"/>
    <lineage>
        <taxon>Eukaryota</taxon>
        <taxon>Metazoa</taxon>
        <taxon>Ecdysozoa</taxon>
        <taxon>Arthropoda</taxon>
        <taxon>Hexapoda</taxon>
        <taxon>Insecta</taxon>
        <taxon>Pterygota</taxon>
        <taxon>Neoptera</taxon>
        <taxon>Polyneoptera</taxon>
        <taxon>Phasmatodea</taxon>
        <taxon>Verophasmatodea</taxon>
        <taxon>Anareolatae</taxon>
        <taxon>Phasmatidae</taxon>
        <taxon>Eurycanthinae</taxon>
        <taxon>Dryococelus</taxon>
    </lineage>
</organism>
<name>A0ABQ9GJ77_9NEOP</name>
<reference evidence="2 3" key="1">
    <citation type="submission" date="2023-02" db="EMBL/GenBank/DDBJ databases">
        <title>LHISI_Scaffold_Assembly.</title>
        <authorList>
            <person name="Stuart O.P."/>
            <person name="Cleave R."/>
            <person name="Magrath M.J.L."/>
            <person name="Mikheyev A.S."/>
        </authorList>
    </citation>
    <scope>NUCLEOTIDE SEQUENCE [LARGE SCALE GENOMIC DNA]</scope>
    <source>
        <strain evidence="2">Daus_M_001</strain>
        <tissue evidence="2">Leg muscle</tissue>
    </source>
</reference>
<dbReference type="Proteomes" id="UP001159363">
    <property type="component" value="Chromosome 10"/>
</dbReference>
<dbReference type="EMBL" id="JARBHB010000011">
    <property type="protein sequence ID" value="KAJ8872067.1"/>
    <property type="molecule type" value="Genomic_DNA"/>
</dbReference>
<evidence type="ECO:0000256" key="1">
    <source>
        <dbReference type="SAM" id="MobiDB-lite"/>
    </source>
</evidence>
<gene>
    <name evidence="2" type="ORF">PR048_025668</name>
</gene>
<keyword evidence="3" id="KW-1185">Reference proteome</keyword>